<name>A0A0W0TPP1_LEGER</name>
<reference evidence="1 2" key="1">
    <citation type="submission" date="2015-11" db="EMBL/GenBank/DDBJ databases">
        <title>Genomic analysis of 38 Legionella species identifies large and diverse effector repertoires.</title>
        <authorList>
            <person name="Burstein D."/>
            <person name="Amaro F."/>
            <person name="Zusman T."/>
            <person name="Lifshitz Z."/>
            <person name="Cohen O."/>
            <person name="Gilbert J.A."/>
            <person name="Pupko T."/>
            <person name="Shuman H.A."/>
            <person name="Segal G."/>
        </authorList>
    </citation>
    <scope>NUCLEOTIDE SEQUENCE [LARGE SCALE GENOMIC DNA]</scope>
    <source>
        <strain evidence="1 2">SE-32A-C8</strain>
    </source>
</reference>
<dbReference type="AlphaFoldDB" id="A0A0W0TPP1"/>
<evidence type="ECO:0000313" key="2">
    <source>
        <dbReference type="Proteomes" id="UP000054773"/>
    </source>
</evidence>
<dbReference type="RefSeq" id="WP_058526569.1">
    <property type="nucleotide sequence ID" value="NZ_CAAAHY010000015.1"/>
</dbReference>
<dbReference type="InterPro" id="IPR007709">
    <property type="entry name" value="N-FG_amidohydro"/>
</dbReference>
<dbReference type="Gene3D" id="3.40.630.40">
    <property type="entry name" value="Zn-dependent exopeptidases"/>
    <property type="match status" value="1"/>
</dbReference>
<dbReference type="PATRIC" id="fig|448.7.peg.1477"/>
<sequence length="249" mass="28735">MKPIAVVLSCEHAVNHVPEEYRPHFTAHEHLLNSHRGIDFGAEAIASYLRDALACELVSAKATRLLIDCNRSLHHRHCFSEITYPLPSHEKELIRQRYYLPFRQDVEARIHAHLQAGKQVWHLSVHSFTPVLNDMTRNTEIGLLYDPKRLLERNLARHWQQQIKRLDRNLRVRLNYPYRGVSDGFAASLRKKYTAEDYLGLEIESNQALVNENHAIAHLACVLSASLKVMLDNWQSMGQQPLPQTIQGD</sequence>
<organism evidence="1 2">
    <name type="scientific">Legionella erythra</name>
    <dbReference type="NCBI Taxonomy" id="448"/>
    <lineage>
        <taxon>Bacteria</taxon>
        <taxon>Pseudomonadati</taxon>
        <taxon>Pseudomonadota</taxon>
        <taxon>Gammaproteobacteria</taxon>
        <taxon>Legionellales</taxon>
        <taxon>Legionellaceae</taxon>
        <taxon>Legionella</taxon>
    </lineage>
</organism>
<dbReference type="GO" id="GO:0016787">
    <property type="term" value="F:hydrolase activity"/>
    <property type="evidence" value="ECO:0007669"/>
    <property type="project" value="UniProtKB-KW"/>
</dbReference>
<keyword evidence="2" id="KW-1185">Reference proteome</keyword>
<dbReference type="SUPFAM" id="SSF53187">
    <property type="entry name" value="Zn-dependent exopeptidases"/>
    <property type="match status" value="1"/>
</dbReference>
<dbReference type="Proteomes" id="UP000054773">
    <property type="component" value="Unassembled WGS sequence"/>
</dbReference>
<dbReference type="STRING" id="448.Lery_1414"/>
<gene>
    <name evidence="1" type="ORF">Lery_1414</name>
</gene>
<proteinExistence type="predicted"/>
<dbReference type="OrthoDB" id="9815326at2"/>
<evidence type="ECO:0000313" key="1">
    <source>
        <dbReference type="EMBL" id="KTC97575.1"/>
    </source>
</evidence>
<accession>A0A0W0TPP1</accession>
<dbReference type="Pfam" id="PF05013">
    <property type="entry name" value="FGase"/>
    <property type="match status" value="1"/>
</dbReference>
<keyword evidence="1" id="KW-0378">Hydrolase</keyword>
<comment type="caution">
    <text evidence="1">The sequence shown here is derived from an EMBL/GenBank/DDBJ whole genome shotgun (WGS) entry which is preliminary data.</text>
</comment>
<dbReference type="EMBL" id="LNYA01000024">
    <property type="protein sequence ID" value="KTC97575.1"/>
    <property type="molecule type" value="Genomic_DNA"/>
</dbReference>
<protein>
    <submittedName>
        <fullName evidence="1">N-formylglutamate amidohydrolase</fullName>
    </submittedName>
</protein>